<dbReference type="InterPro" id="IPR000649">
    <property type="entry name" value="IF-2B-related"/>
</dbReference>
<dbReference type="NCBIfam" id="NF004326">
    <property type="entry name" value="PRK05720.1"/>
    <property type="match status" value="1"/>
</dbReference>
<dbReference type="OrthoDB" id="27639at2157"/>
<dbReference type="InterPro" id="IPR005251">
    <property type="entry name" value="IF-M1Pi"/>
</dbReference>
<reference evidence="3 4" key="1">
    <citation type="submission" date="2018-07" db="EMBL/GenBank/DDBJ databases">
        <title>Genome sequences of Haloplanus salinus JCM 18368T.</title>
        <authorList>
            <person name="Kim Y.B."/>
            <person name="Roh S.W."/>
        </authorList>
    </citation>
    <scope>NUCLEOTIDE SEQUENCE [LARGE SCALE GENOMIC DNA]</scope>
    <source>
        <strain evidence="3 4">JCM 18368</strain>
    </source>
</reference>
<dbReference type="InterPro" id="IPR027363">
    <property type="entry name" value="M1Pi_N"/>
</dbReference>
<proteinExistence type="inferred from homology"/>
<keyword evidence="4" id="KW-1185">Reference proteome</keyword>
<dbReference type="FunFam" id="3.40.50.10470:FF:000006">
    <property type="entry name" value="Methylthioribose-1-phosphate isomerase"/>
    <property type="match status" value="1"/>
</dbReference>
<dbReference type="NCBIfam" id="TIGR00524">
    <property type="entry name" value="eIF-2B_rel"/>
    <property type="match status" value="1"/>
</dbReference>
<comment type="similarity">
    <text evidence="2">Belongs to the eIF-2B alpha/beta/delta subunits family.</text>
</comment>
<evidence type="ECO:0000256" key="1">
    <source>
        <dbReference type="ARBA" id="ARBA00023235"/>
    </source>
</evidence>
<dbReference type="RefSeq" id="WP_114447925.1">
    <property type="nucleotide sequence ID" value="NZ_QPHM01000001.1"/>
</dbReference>
<protein>
    <submittedName>
        <fullName evidence="3">S-methyl-5-thioribose-1-phosphate isomerase</fullName>
        <ecNumber evidence="3">5.3.1.23</ecNumber>
    </submittedName>
</protein>
<dbReference type="PANTHER" id="PTHR43475">
    <property type="entry name" value="METHYLTHIORIBOSE-1-PHOSPHATE ISOMERASE"/>
    <property type="match status" value="1"/>
</dbReference>
<evidence type="ECO:0000313" key="3">
    <source>
        <dbReference type="EMBL" id="RCU46374.1"/>
    </source>
</evidence>
<dbReference type="InterPro" id="IPR011559">
    <property type="entry name" value="Initiation_fac_2B_a/b/d"/>
</dbReference>
<comment type="caution">
    <text evidence="3">The sequence shown here is derived from an EMBL/GenBank/DDBJ whole genome shotgun (WGS) entry which is preliminary data.</text>
</comment>
<sequence>MRTIEWDDGRDCIVMVDQTKLPAEYTTYHAETVPELIESIEQLRIRGASGLGAAGAYGVALAARRNDADDVDAFVDAVAADAEAIATARPTAVNLSREVDSLLGILRNCTSIPEARERTLAAAEELADLDVARNERIGDHGAELLADGDTVMTHCNAGALATVDWGTALGVVYSAQEAGKRVDVIANETRPLNQGSRITTVELEERGVETTLIPDNASGLCLQRGMVDTVIVGADRVVLDGGEEFGAQGVVFNKIGTYKHAVIADRHDVPFVVAAPHATIDTERSADEVEIEQRDGDELREIYGTRNAPPETAVYNPAFDATPTELVDYLVTETGVYEPPLDRAAFETEADRVTP</sequence>
<dbReference type="InterPro" id="IPR042529">
    <property type="entry name" value="IF_2B-like_C"/>
</dbReference>
<dbReference type="AlphaFoldDB" id="A0A368NA23"/>
<dbReference type="PANTHER" id="PTHR43475:SF1">
    <property type="entry name" value="METHYLTHIORIBOSE-1-PHOSPHATE ISOMERASE"/>
    <property type="match status" value="1"/>
</dbReference>
<evidence type="ECO:0000313" key="4">
    <source>
        <dbReference type="Proteomes" id="UP000252189"/>
    </source>
</evidence>
<dbReference type="EMBL" id="QPHM01000001">
    <property type="protein sequence ID" value="RCU46374.1"/>
    <property type="molecule type" value="Genomic_DNA"/>
</dbReference>
<accession>A0A368NA23</accession>
<dbReference type="InterPro" id="IPR037171">
    <property type="entry name" value="NagB/RpiA_transferase-like"/>
</dbReference>
<dbReference type="Pfam" id="PF01008">
    <property type="entry name" value="IF-2B"/>
    <property type="match status" value="1"/>
</dbReference>
<dbReference type="EC" id="5.3.1.23" evidence="3"/>
<dbReference type="SUPFAM" id="SSF100950">
    <property type="entry name" value="NagB/RpiA/CoA transferase-like"/>
    <property type="match status" value="1"/>
</dbReference>
<keyword evidence="1 3" id="KW-0413">Isomerase</keyword>
<dbReference type="FunFam" id="1.20.120.420:FF:000003">
    <property type="entry name" value="Methylthioribose-1-phosphate isomerase"/>
    <property type="match status" value="1"/>
</dbReference>
<name>A0A368NA23_9EURY</name>
<dbReference type="GO" id="GO:0019509">
    <property type="term" value="P:L-methionine salvage from methylthioadenosine"/>
    <property type="evidence" value="ECO:0007669"/>
    <property type="project" value="TreeGrafter"/>
</dbReference>
<dbReference type="NCBIfam" id="TIGR00512">
    <property type="entry name" value="salvage_mtnA"/>
    <property type="match status" value="1"/>
</dbReference>
<dbReference type="Gene3D" id="3.40.50.10470">
    <property type="entry name" value="Translation initiation factor eif-2b, domain 2"/>
    <property type="match status" value="1"/>
</dbReference>
<organism evidence="3 4">
    <name type="scientific">Haloplanus salinus</name>
    <dbReference type="NCBI Taxonomy" id="1126245"/>
    <lineage>
        <taxon>Archaea</taxon>
        <taxon>Methanobacteriati</taxon>
        <taxon>Methanobacteriota</taxon>
        <taxon>Stenosarchaea group</taxon>
        <taxon>Halobacteria</taxon>
        <taxon>Halobacteriales</taxon>
        <taxon>Haloferacaceae</taxon>
        <taxon>Haloplanus</taxon>
    </lineage>
</organism>
<evidence type="ECO:0000256" key="2">
    <source>
        <dbReference type="RuleBase" id="RU003814"/>
    </source>
</evidence>
<dbReference type="Gene3D" id="1.20.120.420">
    <property type="entry name" value="translation initiation factor eif-2b, domain 1"/>
    <property type="match status" value="1"/>
</dbReference>
<dbReference type="GO" id="GO:0046523">
    <property type="term" value="F:S-methyl-5-thioribose-1-phosphate isomerase activity"/>
    <property type="evidence" value="ECO:0007669"/>
    <property type="project" value="UniProtKB-EC"/>
</dbReference>
<dbReference type="Proteomes" id="UP000252189">
    <property type="component" value="Unassembled WGS sequence"/>
</dbReference>
<gene>
    <name evidence="3" type="primary">mtnA</name>
    <name evidence="3" type="ORF">DU504_03045</name>
</gene>